<comment type="cofactor">
    <cofactor evidence="1">
        <name>Zn(2+)</name>
        <dbReference type="ChEBI" id="CHEBI:29105"/>
    </cofactor>
</comment>
<dbReference type="SUPFAM" id="SSF55486">
    <property type="entry name" value="Metalloproteases ('zincins'), catalytic domain"/>
    <property type="match status" value="1"/>
</dbReference>
<keyword evidence="3" id="KW-0540">Nuclease</keyword>
<dbReference type="Proteomes" id="UP000178558">
    <property type="component" value="Unassembled WGS sequence"/>
</dbReference>
<keyword evidence="6" id="KW-0378">Hydrolase</keyword>
<evidence type="ECO:0000256" key="3">
    <source>
        <dbReference type="ARBA" id="ARBA00022722"/>
    </source>
</evidence>
<dbReference type="GO" id="GO:0046872">
    <property type="term" value="F:metal ion binding"/>
    <property type="evidence" value="ECO:0007669"/>
    <property type="project" value="UniProtKB-KW"/>
</dbReference>
<dbReference type="InterPro" id="IPR002036">
    <property type="entry name" value="YbeY"/>
</dbReference>
<dbReference type="GO" id="GO:0006364">
    <property type="term" value="P:rRNA processing"/>
    <property type="evidence" value="ECO:0007669"/>
    <property type="project" value="InterPro"/>
</dbReference>
<accession>A0A1F7J5J3</accession>
<dbReference type="NCBIfam" id="TIGR00043">
    <property type="entry name" value="rRNA maturation RNase YbeY"/>
    <property type="match status" value="1"/>
</dbReference>
<evidence type="ECO:0000256" key="5">
    <source>
        <dbReference type="ARBA" id="ARBA00022759"/>
    </source>
</evidence>
<evidence type="ECO:0000313" key="9">
    <source>
        <dbReference type="Proteomes" id="UP000178558"/>
    </source>
</evidence>
<evidence type="ECO:0000256" key="4">
    <source>
        <dbReference type="ARBA" id="ARBA00022723"/>
    </source>
</evidence>
<comment type="similarity">
    <text evidence="2">Belongs to the endoribonuclease YbeY family.</text>
</comment>
<keyword evidence="5" id="KW-0255">Endonuclease</keyword>
<dbReference type="GO" id="GO:0004519">
    <property type="term" value="F:endonuclease activity"/>
    <property type="evidence" value="ECO:0007669"/>
    <property type="project" value="UniProtKB-KW"/>
</dbReference>
<dbReference type="Gene3D" id="3.40.390.30">
    <property type="entry name" value="Metalloproteases ('zincins'), catalytic domain"/>
    <property type="match status" value="1"/>
</dbReference>
<evidence type="ECO:0000256" key="6">
    <source>
        <dbReference type="ARBA" id="ARBA00022801"/>
    </source>
</evidence>
<organism evidence="8 9">
    <name type="scientific">Candidatus Roizmanbacteria bacterium RIFCSPLOWO2_01_FULL_40_42</name>
    <dbReference type="NCBI Taxonomy" id="1802066"/>
    <lineage>
        <taxon>Bacteria</taxon>
        <taxon>Candidatus Roizmaniibacteriota</taxon>
    </lineage>
</organism>
<keyword evidence="4" id="KW-0479">Metal-binding</keyword>
<name>A0A1F7J5J3_9BACT</name>
<sequence length="115" mass="12985">MIQIVSTSRYTLNRKQLRTSVANLLLGKGVNLSNSINIVFVGKKKMKRVSATYKKEDVALPVLAFPYKEEIEEKKLLGEIFICYPQAVLLAAQKNKKVDVTILQLIEHGINNLLK</sequence>
<dbReference type="GO" id="GO:0004222">
    <property type="term" value="F:metalloendopeptidase activity"/>
    <property type="evidence" value="ECO:0007669"/>
    <property type="project" value="InterPro"/>
</dbReference>
<dbReference type="InterPro" id="IPR023091">
    <property type="entry name" value="MetalPrtase_cat_dom_sf_prd"/>
</dbReference>
<dbReference type="Pfam" id="PF02130">
    <property type="entry name" value="YbeY"/>
    <property type="match status" value="1"/>
</dbReference>
<dbReference type="AlphaFoldDB" id="A0A1F7J5J3"/>
<evidence type="ECO:0008006" key="10">
    <source>
        <dbReference type="Google" id="ProtNLM"/>
    </source>
</evidence>
<keyword evidence="7" id="KW-0862">Zinc</keyword>
<proteinExistence type="inferred from homology"/>
<evidence type="ECO:0000256" key="2">
    <source>
        <dbReference type="ARBA" id="ARBA00010875"/>
    </source>
</evidence>
<reference evidence="8 9" key="1">
    <citation type="journal article" date="2016" name="Nat. Commun.">
        <title>Thousands of microbial genomes shed light on interconnected biogeochemical processes in an aquifer system.</title>
        <authorList>
            <person name="Anantharaman K."/>
            <person name="Brown C.T."/>
            <person name="Hug L.A."/>
            <person name="Sharon I."/>
            <person name="Castelle C.J."/>
            <person name="Probst A.J."/>
            <person name="Thomas B.C."/>
            <person name="Singh A."/>
            <person name="Wilkins M.J."/>
            <person name="Karaoz U."/>
            <person name="Brodie E.L."/>
            <person name="Williams K.H."/>
            <person name="Hubbard S.S."/>
            <person name="Banfield J.F."/>
        </authorList>
    </citation>
    <scope>NUCLEOTIDE SEQUENCE [LARGE SCALE GENOMIC DNA]</scope>
</reference>
<protein>
    <recommendedName>
        <fullName evidence="10">rRNA maturation RNase YbeY</fullName>
    </recommendedName>
</protein>
<evidence type="ECO:0000256" key="1">
    <source>
        <dbReference type="ARBA" id="ARBA00001947"/>
    </source>
</evidence>
<comment type="caution">
    <text evidence="8">The sequence shown here is derived from an EMBL/GenBank/DDBJ whole genome shotgun (WGS) entry which is preliminary data.</text>
</comment>
<evidence type="ECO:0000256" key="7">
    <source>
        <dbReference type="ARBA" id="ARBA00022833"/>
    </source>
</evidence>
<evidence type="ECO:0000313" key="8">
    <source>
        <dbReference type="EMBL" id="OGK50872.1"/>
    </source>
</evidence>
<dbReference type="EMBL" id="MGAQ01000010">
    <property type="protein sequence ID" value="OGK50872.1"/>
    <property type="molecule type" value="Genomic_DNA"/>
</dbReference>
<gene>
    <name evidence="8" type="ORF">A3B50_01170</name>
</gene>